<feature type="domain" description="HTH CENPB-type" evidence="2">
    <location>
        <begin position="1"/>
        <end position="57"/>
    </location>
</feature>
<sequence length="68" mass="7689">LISYAVNIAQRGFPLTPCQLAELANEILKACDGDNFELVGRNWASCFVEKHSNRLKTYWSHPLDHSQA</sequence>
<dbReference type="EMBL" id="KZ293692">
    <property type="protein sequence ID" value="PBK85260.1"/>
    <property type="molecule type" value="Genomic_DNA"/>
</dbReference>
<accession>A0A2H3CTS7</accession>
<feature type="non-terminal residue" evidence="3">
    <location>
        <position position="1"/>
    </location>
</feature>
<gene>
    <name evidence="3" type="ORF">ARMGADRAFT_942217</name>
</gene>
<dbReference type="PROSITE" id="PS51253">
    <property type="entry name" value="HTH_CENPB"/>
    <property type="match status" value="1"/>
</dbReference>
<dbReference type="OrthoDB" id="2668963at2759"/>
<protein>
    <recommendedName>
        <fullName evidence="2">HTH CENPB-type domain-containing protein</fullName>
    </recommendedName>
</protein>
<evidence type="ECO:0000259" key="2">
    <source>
        <dbReference type="PROSITE" id="PS51253"/>
    </source>
</evidence>
<keyword evidence="4" id="KW-1185">Reference proteome</keyword>
<reference evidence="4" key="1">
    <citation type="journal article" date="2017" name="Nat. Ecol. Evol.">
        <title>Genome expansion and lineage-specific genetic innovations in the forest pathogenic fungi Armillaria.</title>
        <authorList>
            <person name="Sipos G."/>
            <person name="Prasanna A.N."/>
            <person name="Walter M.C."/>
            <person name="O'Connor E."/>
            <person name="Balint B."/>
            <person name="Krizsan K."/>
            <person name="Kiss B."/>
            <person name="Hess J."/>
            <person name="Varga T."/>
            <person name="Slot J."/>
            <person name="Riley R."/>
            <person name="Boka B."/>
            <person name="Rigling D."/>
            <person name="Barry K."/>
            <person name="Lee J."/>
            <person name="Mihaltcheva S."/>
            <person name="LaButti K."/>
            <person name="Lipzen A."/>
            <person name="Waldron R."/>
            <person name="Moloney N.M."/>
            <person name="Sperisen C."/>
            <person name="Kredics L."/>
            <person name="Vagvoelgyi C."/>
            <person name="Patrignani A."/>
            <person name="Fitzpatrick D."/>
            <person name="Nagy I."/>
            <person name="Doyle S."/>
            <person name="Anderson J.B."/>
            <person name="Grigoriev I.V."/>
            <person name="Gueldener U."/>
            <person name="Muensterkoetter M."/>
            <person name="Nagy L.G."/>
        </authorList>
    </citation>
    <scope>NUCLEOTIDE SEQUENCE [LARGE SCALE GENOMIC DNA]</scope>
    <source>
        <strain evidence="4">Ar21-2</strain>
    </source>
</reference>
<evidence type="ECO:0000313" key="4">
    <source>
        <dbReference type="Proteomes" id="UP000217790"/>
    </source>
</evidence>
<evidence type="ECO:0000313" key="3">
    <source>
        <dbReference type="EMBL" id="PBK85260.1"/>
    </source>
</evidence>
<dbReference type="AlphaFoldDB" id="A0A2H3CTS7"/>
<name>A0A2H3CTS7_ARMGA</name>
<dbReference type="GO" id="GO:0003677">
    <property type="term" value="F:DNA binding"/>
    <property type="evidence" value="ECO:0007669"/>
    <property type="project" value="UniProtKB-KW"/>
</dbReference>
<proteinExistence type="predicted"/>
<organism evidence="3 4">
    <name type="scientific">Armillaria gallica</name>
    <name type="common">Bulbous honey fungus</name>
    <name type="synonym">Armillaria bulbosa</name>
    <dbReference type="NCBI Taxonomy" id="47427"/>
    <lineage>
        <taxon>Eukaryota</taxon>
        <taxon>Fungi</taxon>
        <taxon>Dikarya</taxon>
        <taxon>Basidiomycota</taxon>
        <taxon>Agaricomycotina</taxon>
        <taxon>Agaricomycetes</taxon>
        <taxon>Agaricomycetidae</taxon>
        <taxon>Agaricales</taxon>
        <taxon>Marasmiineae</taxon>
        <taxon>Physalacriaceae</taxon>
        <taxon>Armillaria</taxon>
    </lineage>
</organism>
<dbReference type="OMA" id="WASCFVE"/>
<dbReference type="InParanoid" id="A0A2H3CTS7"/>
<dbReference type="InterPro" id="IPR006600">
    <property type="entry name" value="HTH_CenpB_DNA-bd_dom"/>
</dbReference>
<evidence type="ECO:0000256" key="1">
    <source>
        <dbReference type="ARBA" id="ARBA00023125"/>
    </source>
</evidence>
<dbReference type="Proteomes" id="UP000217790">
    <property type="component" value="Unassembled WGS sequence"/>
</dbReference>
<dbReference type="STRING" id="47427.A0A2H3CTS7"/>
<keyword evidence="1" id="KW-0238">DNA-binding</keyword>